<reference evidence="7 8" key="1">
    <citation type="submission" date="2019-05" db="EMBL/GenBank/DDBJ databases">
        <title>Genome sequencing of F202Z8.</title>
        <authorList>
            <person name="Kwon Y.M."/>
        </authorList>
    </citation>
    <scope>NUCLEOTIDE SEQUENCE [LARGE SCALE GENOMIC DNA]</scope>
    <source>
        <strain evidence="7 8">F202Z8</strain>
    </source>
</reference>
<dbReference type="GO" id="GO:0090313">
    <property type="term" value="P:regulation of protein targeting to membrane"/>
    <property type="evidence" value="ECO:0007669"/>
    <property type="project" value="TreeGrafter"/>
</dbReference>
<dbReference type="EMBL" id="CP040710">
    <property type="protein sequence ID" value="QCX02037.1"/>
    <property type="molecule type" value="Genomic_DNA"/>
</dbReference>
<protein>
    <submittedName>
        <fullName evidence="7">Translocation/assembly module TamB</fullName>
    </submittedName>
</protein>
<keyword evidence="3" id="KW-1133">Transmembrane helix</keyword>
<evidence type="ECO:0000256" key="1">
    <source>
        <dbReference type="ARBA" id="ARBA00004167"/>
    </source>
</evidence>
<keyword evidence="4" id="KW-0472">Membrane</keyword>
<dbReference type="InterPro" id="IPR007452">
    <property type="entry name" value="TamB_C"/>
</dbReference>
<dbReference type="RefSeq" id="WP_138854374.1">
    <property type="nucleotide sequence ID" value="NZ_CP040710.1"/>
</dbReference>
<evidence type="ECO:0000259" key="6">
    <source>
        <dbReference type="Pfam" id="PF04357"/>
    </source>
</evidence>
<comment type="subcellular location">
    <subcellularLocation>
        <location evidence="1">Membrane</location>
        <topology evidence="1">Single-pass membrane protein</topology>
    </subcellularLocation>
</comment>
<organism evidence="7 8">
    <name type="scientific">Aggregatimonas sangjinii</name>
    <dbReference type="NCBI Taxonomy" id="2583587"/>
    <lineage>
        <taxon>Bacteria</taxon>
        <taxon>Pseudomonadati</taxon>
        <taxon>Bacteroidota</taxon>
        <taxon>Flavobacteriia</taxon>
        <taxon>Flavobacteriales</taxon>
        <taxon>Flavobacteriaceae</taxon>
        <taxon>Aggregatimonas</taxon>
    </lineage>
</organism>
<dbReference type="Pfam" id="PF04357">
    <property type="entry name" value="TamB"/>
    <property type="match status" value="1"/>
</dbReference>
<gene>
    <name evidence="7" type="ORF">FGM00_18660</name>
</gene>
<evidence type="ECO:0000256" key="5">
    <source>
        <dbReference type="SAM" id="MobiDB-lite"/>
    </source>
</evidence>
<evidence type="ECO:0000256" key="3">
    <source>
        <dbReference type="ARBA" id="ARBA00022989"/>
    </source>
</evidence>
<accession>A0A5B7SU14</accession>
<dbReference type="KEGG" id="asag:FGM00_18660"/>
<dbReference type="PANTHER" id="PTHR30441">
    <property type="entry name" value="DUF748 DOMAIN-CONTAINING PROTEIN"/>
    <property type="match status" value="1"/>
</dbReference>
<dbReference type="OrthoDB" id="9811276at2"/>
<evidence type="ECO:0000313" key="8">
    <source>
        <dbReference type="Proteomes" id="UP000310017"/>
    </source>
</evidence>
<evidence type="ECO:0000256" key="2">
    <source>
        <dbReference type="ARBA" id="ARBA00022692"/>
    </source>
</evidence>
<dbReference type="GO" id="GO:0009306">
    <property type="term" value="P:protein secretion"/>
    <property type="evidence" value="ECO:0007669"/>
    <property type="project" value="InterPro"/>
</dbReference>
<dbReference type="InterPro" id="IPR052894">
    <property type="entry name" value="AsmA-related"/>
</dbReference>
<proteinExistence type="predicted"/>
<dbReference type="PANTHER" id="PTHR30441:SF8">
    <property type="entry name" value="DUF748 DOMAIN-CONTAINING PROTEIN"/>
    <property type="match status" value="1"/>
</dbReference>
<feature type="compositionally biased region" description="Basic and acidic residues" evidence="5">
    <location>
        <begin position="1644"/>
        <end position="1665"/>
    </location>
</feature>
<sequence length="1665" mass="183598">MEKKRKHRTLRRIGRICIVLLLLFAAVILFIRSPWGQDIIVDKAVDYVSGKTGTKVEIERLFVTFAGGVQLEGLYLEDTQGDTLIYSKTLEADVALSPILFGNSLNLKNLEWKEVTATVKRPEGSEKFNFDFLIDAFATTDSPTTTEASEPMAISIGTIDLSDVKLRYTDSFLGMDANVRLGRLNLEADQIDLETMRFELDAFELSDSEIGYTQTKPFVSEDTTATTLPYLSVDDLKITAVKANYNSVPDKVSAEVDITDFLLELPKADLTKNDFEIDLLQLKNSHVSVVMAEPEAQSTDSTLVTKTAFEWPQFLVEVRAIDLQDNAIAYRMGDTEPVSGTFNPKALALSNVTLQANELVYRPEYTELTLDHLGFAEKSGFQLRKLAFDAQLEAKSASISDLELLTNNSKAYGGLALEYTSVNRFIDQPEETQVNFNLVNLVVALEDAYPFQPDLASNEYVIKAAEKPFTGGMNANGTLADIEVSFFDLDWGDQTSLKADGRVKNILDTEALFFDFNNVKAVTNRKDLLQFVSEADLGISIPQDIVMEATAKGSQNAMNVNASLKIPEGFAMLTGNYSKYEKIAFEGNLKVDSLRLDKLLQNDELGPVSFVIDASGSGADLNSLNASLQSNFTQLQFKGYDFSNLVLDGEIVSGVGDINLKFKDSNLNLNAKTRVNLDTLNSKINLDLHLIGADLYALGITEEEIKAGLKMKADFTGNNEDFTVNALVSEGVAVYDNEQYQLGDIEMETNIGKTTTDFTINSDFLNGTLVSNTSPDKLNAALQRQFKGYFPDARVNEVITDSVRLQLDMALTPVPVLTEVFLRGVQRLDSINVQADFDAISKVVNAKLYMPSAMYNGVAVDSLNVLVEGNATDLNFQAGLAGVTADPINVKRTFFTGNLQNNELLLDFSSFDDQNELVHIASEMTLAQDTVKLHINPSKLIFNEKEWTVPQDNRITFSNNHWGLRNMVLNRNDQELTISNQVAGIDQEHIGVTFDNFKLQTFLSLFNPDKALAAGLVEGRFVVENPFDAPGIIADFKINSLEVMQNALGNLSLDAVSKGDDTYDFNLALKDGGADLDLTGDYTAADTGARLNLDLDLNKLEIMLIQGLSEGLLKDAKGYISGNVDVQGTTAEPKYDGRLDFNQVEFNVASLNSIFKIDKESLQVDNTGLYLDTFQIGDANSNTFTLDGNISTEKLTNPGFDLQLKARQFQVLNSTKEDNELFYGTASFDADVTVKGNLNLPKVDGKLRVRKITDVTYVIPESQLDVEERDGVVIFVNRENPDAILTRNEEEETASLFRGIDAEAILEIADDAIFHIVIDEKTGDNLQVSGDAALNLNIEPNGRINLSGRYELSSGHYETSLYNLVKRKFEINPSSTITWQGDPTDAKLDVTAVYKVETSAAPLMSAVTSGEDLSVIGKYRQVLPFIVYLNVDGELLEPKLSFGLDMPEDEQGSLGGAVYGRVQQLNGQESALNKQVFSLLALNRFFPASGSDGSSGGTAALARGNVNKVLSGQLNAFSDKIFGKSGFELDFDLDSFTDYQGDSPQDRTQLNINAKKKLFDDRLIVTAGSAVDVEGSGQPGQGETPIIGNVSLEYLMTENGRYRLKGFRKNEYTNVIDGQLILTGVALIFQREFNRFSELFSPTEELKDQEKKEKENNPKEKKQED</sequence>
<feature type="region of interest" description="Disordered" evidence="5">
    <location>
        <begin position="1641"/>
        <end position="1665"/>
    </location>
</feature>
<feature type="domain" description="Translocation and assembly module TamB C-terminal" evidence="6">
    <location>
        <begin position="1175"/>
        <end position="1633"/>
    </location>
</feature>
<name>A0A5B7SU14_9FLAO</name>
<keyword evidence="2" id="KW-0812">Transmembrane</keyword>
<evidence type="ECO:0000313" key="7">
    <source>
        <dbReference type="EMBL" id="QCX02037.1"/>
    </source>
</evidence>
<evidence type="ECO:0000256" key="4">
    <source>
        <dbReference type="ARBA" id="ARBA00023136"/>
    </source>
</evidence>
<dbReference type="Proteomes" id="UP000310017">
    <property type="component" value="Chromosome"/>
</dbReference>
<keyword evidence="8" id="KW-1185">Reference proteome</keyword>
<dbReference type="GO" id="GO:0005886">
    <property type="term" value="C:plasma membrane"/>
    <property type="evidence" value="ECO:0007669"/>
    <property type="project" value="InterPro"/>
</dbReference>